<feature type="domain" description="CBS" evidence="10">
    <location>
        <begin position="273"/>
        <end position="329"/>
    </location>
</feature>
<dbReference type="FunFam" id="3.10.580.10:FF:000002">
    <property type="entry name" value="Magnesium/cobalt efflux protein CorC"/>
    <property type="match status" value="1"/>
</dbReference>
<evidence type="ECO:0000259" key="10">
    <source>
        <dbReference type="PROSITE" id="PS51371"/>
    </source>
</evidence>
<dbReference type="SMART" id="SM01091">
    <property type="entry name" value="CorC_HlyC"/>
    <property type="match status" value="1"/>
</dbReference>
<dbReference type="Pfam" id="PF01595">
    <property type="entry name" value="CNNM"/>
    <property type="match status" value="1"/>
</dbReference>
<keyword evidence="6 8" id="KW-0472">Membrane</keyword>
<accession>A0A0C1JJC9</accession>
<evidence type="ECO:0000313" key="12">
    <source>
        <dbReference type="EMBL" id="KIC71465.1"/>
    </source>
</evidence>
<dbReference type="PATRIC" id="fig|362787.3.peg.1407"/>
<feature type="transmembrane region" description="Helical" evidence="9">
    <location>
        <begin position="130"/>
        <end position="149"/>
    </location>
</feature>
<evidence type="ECO:0000256" key="2">
    <source>
        <dbReference type="ARBA" id="ARBA00022692"/>
    </source>
</evidence>
<sequence>MSMPFNNRNNNHGSSNILFRLFSFCFIYLFHFRGSLTLLHEWLHWTFKEKKPKAGKILEELKHRIDRPLAAILTLNTSAHTFGAAGVGAKVVEIFGDHTLAFASIVLTLTMLIATEMIPKTFGALYWKKLAPVSAYCIQFLIWVTYPFVVSFEYIAKLLARGKTHDKITEEEIKLILEEGSQAGVIREAEHDMVESIFRLGNRRVGILMIPRMDIEWLDLNHHTEELLKQINISPHNRFPVCDGELDKVIGLVTTKDVLNEILKTGKFDLKTLVKAPLFVPENMRVVQLLDLFKKTPDHIALVTDEYGGVQGLITLHDVLESIVGDVPSTSILPETQIIQRKDGSWLVDGMLPIDELKEQFDFDSLPEEEKGTYRTLGGFCMRQIGSIPNIGDTFTWQKFRFRVVKMNGRRVEKVLIHYLS</sequence>
<keyword evidence="2 8" id="KW-0812">Transmembrane</keyword>
<comment type="subcellular location">
    <subcellularLocation>
        <location evidence="1">Membrane</location>
        <topology evidence="1">Multi-pass membrane protein</topology>
    </subcellularLocation>
</comment>
<feature type="transmembrane region" description="Helical" evidence="9">
    <location>
        <begin position="100"/>
        <end position="118"/>
    </location>
</feature>
<dbReference type="Gene3D" id="3.30.465.10">
    <property type="match status" value="1"/>
</dbReference>
<dbReference type="InterPro" id="IPR044751">
    <property type="entry name" value="Ion_transp-like_CBS"/>
</dbReference>
<dbReference type="InterPro" id="IPR046342">
    <property type="entry name" value="CBS_dom_sf"/>
</dbReference>
<keyword evidence="5 7" id="KW-0129">CBS domain</keyword>
<dbReference type="Gene3D" id="3.10.580.10">
    <property type="entry name" value="CBS-domain"/>
    <property type="match status" value="1"/>
</dbReference>
<keyword evidence="3" id="KW-0677">Repeat</keyword>
<dbReference type="GO" id="GO:0005886">
    <property type="term" value="C:plasma membrane"/>
    <property type="evidence" value="ECO:0007669"/>
    <property type="project" value="TreeGrafter"/>
</dbReference>
<evidence type="ECO:0000256" key="6">
    <source>
        <dbReference type="ARBA" id="ARBA00023136"/>
    </source>
</evidence>
<dbReference type="Proteomes" id="UP000031465">
    <property type="component" value="Unassembled WGS sequence"/>
</dbReference>
<dbReference type="InterPro" id="IPR005170">
    <property type="entry name" value="Transptr-assoc_dom"/>
</dbReference>
<dbReference type="InterPro" id="IPR016169">
    <property type="entry name" value="FAD-bd_PCMH_sub2"/>
</dbReference>
<comment type="caution">
    <text evidence="12">The sequence shown here is derived from an EMBL/GenBank/DDBJ whole genome shotgun (WGS) entry which is preliminary data.</text>
</comment>
<keyword evidence="4 8" id="KW-1133">Transmembrane helix</keyword>
<evidence type="ECO:0000256" key="1">
    <source>
        <dbReference type="ARBA" id="ARBA00004141"/>
    </source>
</evidence>
<gene>
    <name evidence="12" type="ORF">DB44_DM00020</name>
</gene>
<dbReference type="SUPFAM" id="SSF54631">
    <property type="entry name" value="CBS-domain pair"/>
    <property type="match status" value="1"/>
</dbReference>
<dbReference type="InterPro" id="IPR002550">
    <property type="entry name" value="CNNM"/>
</dbReference>
<feature type="domain" description="CBS" evidence="10">
    <location>
        <begin position="209"/>
        <end position="270"/>
    </location>
</feature>
<dbReference type="EMBL" id="JSAN01000085">
    <property type="protein sequence ID" value="KIC71465.1"/>
    <property type="molecule type" value="Genomic_DNA"/>
</dbReference>
<evidence type="ECO:0000256" key="7">
    <source>
        <dbReference type="PROSITE-ProRule" id="PRU00703"/>
    </source>
</evidence>
<feature type="domain" description="CNNM transmembrane" evidence="11">
    <location>
        <begin position="1"/>
        <end position="190"/>
    </location>
</feature>
<evidence type="ECO:0000313" key="13">
    <source>
        <dbReference type="Proteomes" id="UP000031465"/>
    </source>
</evidence>
<dbReference type="Pfam" id="PF03471">
    <property type="entry name" value="CorC_HlyC"/>
    <property type="match status" value="1"/>
</dbReference>
<reference evidence="12 13" key="1">
    <citation type="journal article" date="2014" name="Mol. Biol. Evol.">
        <title>Massive expansion of Ubiquitination-related gene families within the Chlamydiae.</title>
        <authorList>
            <person name="Domman D."/>
            <person name="Collingro A."/>
            <person name="Lagkouvardos I."/>
            <person name="Gehre L."/>
            <person name="Weinmaier T."/>
            <person name="Rattei T."/>
            <person name="Subtil A."/>
            <person name="Horn M."/>
        </authorList>
    </citation>
    <scope>NUCLEOTIDE SEQUENCE [LARGE SCALE GENOMIC DNA]</scope>
    <source>
        <strain evidence="12 13">EI2</strain>
    </source>
</reference>
<evidence type="ECO:0000256" key="3">
    <source>
        <dbReference type="ARBA" id="ARBA00022737"/>
    </source>
</evidence>
<evidence type="ECO:0000256" key="8">
    <source>
        <dbReference type="PROSITE-ProRule" id="PRU01193"/>
    </source>
</evidence>
<evidence type="ECO:0000256" key="9">
    <source>
        <dbReference type="SAM" id="Phobius"/>
    </source>
</evidence>
<dbReference type="SUPFAM" id="SSF56176">
    <property type="entry name" value="FAD-binding/transporter-associated domain-like"/>
    <property type="match status" value="1"/>
</dbReference>
<dbReference type="Pfam" id="PF00571">
    <property type="entry name" value="CBS"/>
    <property type="match status" value="2"/>
</dbReference>
<dbReference type="PANTHER" id="PTHR22777:SF4">
    <property type="entry name" value="UPF0053 PROTEIN SLL1254"/>
    <property type="match status" value="1"/>
</dbReference>
<dbReference type="AlphaFoldDB" id="A0A0C1JJC9"/>
<organism evidence="12 13">
    <name type="scientific">Candidatus Protochlamydia amoebophila</name>
    <dbReference type="NCBI Taxonomy" id="362787"/>
    <lineage>
        <taxon>Bacteria</taxon>
        <taxon>Pseudomonadati</taxon>
        <taxon>Chlamydiota</taxon>
        <taxon>Chlamydiia</taxon>
        <taxon>Parachlamydiales</taxon>
        <taxon>Parachlamydiaceae</taxon>
        <taxon>Candidatus Protochlamydia</taxon>
    </lineage>
</organism>
<evidence type="ECO:0000256" key="4">
    <source>
        <dbReference type="ARBA" id="ARBA00022989"/>
    </source>
</evidence>
<evidence type="ECO:0000256" key="5">
    <source>
        <dbReference type="ARBA" id="ARBA00023122"/>
    </source>
</evidence>
<dbReference type="PANTHER" id="PTHR22777">
    <property type="entry name" value="HEMOLYSIN-RELATED"/>
    <property type="match status" value="1"/>
</dbReference>
<dbReference type="InterPro" id="IPR036318">
    <property type="entry name" value="FAD-bd_PCMH-like_sf"/>
</dbReference>
<proteinExistence type="predicted"/>
<dbReference type="FunFam" id="3.30.465.10:FF:000023">
    <property type="entry name" value="Magnesium and cobalt transporter"/>
    <property type="match status" value="1"/>
</dbReference>
<name>A0A0C1JJC9_9BACT</name>
<dbReference type="PROSITE" id="PS51846">
    <property type="entry name" value="CNNM"/>
    <property type="match status" value="1"/>
</dbReference>
<dbReference type="PROSITE" id="PS51371">
    <property type="entry name" value="CBS"/>
    <property type="match status" value="2"/>
</dbReference>
<evidence type="ECO:0000259" key="11">
    <source>
        <dbReference type="PROSITE" id="PS51846"/>
    </source>
</evidence>
<feature type="transmembrane region" description="Helical" evidence="9">
    <location>
        <begin position="21"/>
        <end position="43"/>
    </location>
</feature>
<protein>
    <submittedName>
        <fullName evidence="12">Uncharacterized protein</fullName>
    </submittedName>
</protein>
<dbReference type="SMART" id="SM00116">
    <property type="entry name" value="CBS"/>
    <property type="match status" value="2"/>
</dbReference>
<dbReference type="CDD" id="cd04590">
    <property type="entry name" value="CBS_pair_CorC_HlyC_assoc"/>
    <property type="match status" value="1"/>
</dbReference>
<dbReference type="GO" id="GO:0050660">
    <property type="term" value="F:flavin adenine dinucleotide binding"/>
    <property type="evidence" value="ECO:0007669"/>
    <property type="project" value="InterPro"/>
</dbReference>
<dbReference type="InterPro" id="IPR000644">
    <property type="entry name" value="CBS_dom"/>
</dbReference>